<evidence type="ECO:0000313" key="4">
    <source>
        <dbReference type="Proteomes" id="UP000284177"/>
    </source>
</evidence>
<dbReference type="Pfam" id="PF09851">
    <property type="entry name" value="SHOCT"/>
    <property type="match status" value="1"/>
</dbReference>
<name>A0A419SZB6_9FIRM</name>
<evidence type="ECO:0000313" key="3">
    <source>
        <dbReference type="EMBL" id="RKD30607.1"/>
    </source>
</evidence>
<protein>
    <recommendedName>
        <fullName evidence="2">SHOCT domain-containing protein</fullName>
    </recommendedName>
</protein>
<feature type="domain" description="SHOCT" evidence="2">
    <location>
        <begin position="53"/>
        <end position="76"/>
    </location>
</feature>
<keyword evidence="1" id="KW-0472">Membrane</keyword>
<dbReference type="RefSeq" id="WP_120170125.1">
    <property type="nucleotide sequence ID" value="NZ_MCIB01000034.1"/>
</dbReference>
<keyword evidence="1" id="KW-1133">Transmembrane helix</keyword>
<accession>A0A419SZB6</accession>
<proteinExistence type="predicted"/>
<reference evidence="3 4" key="1">
    <citation type="submission" date="2016-08" db="EMBL/GenBank/DDBJ databases">
        <title>Novel Firmicutes and Novel Genomes.</title>
        <authorList>
            <person name="Poppleton D.I."/>
            <person name="Gribaldo S."/>
        </authorList>
    </citation>
    <scope>NUCLEOTIDE SEQUENCE [LARGE SCALE GENOMIC DNA]</scope>
    <source>
        <strain evidence="3 4">CTT3</strain>
    </source>
</reference>
<dbReference type="Proteomes" id="UP000284177">
    <property type="component" value="Unassembled WGS sequence"/>
</dbReference>
<dbReference type="AlphaFoldDB" id="A0A419SZB6"/>
<feature type="transmembrane region" description="Helical" evidence="1">
    <location>
        <begin position="12"/>
        <end position="39"/>
    </location>
</feature>
<sequence>MWHMFNVGLPGNMLWLVFGMGLIRIVVIVIAVVLVFKLINKNSNNNYRKNDRAIEILKERYAKGEIDEEEYRRKMDILKD</sequence>
<dbReference type="InterPro" id="IPR018649">
    <property type="entry name" value="SHOCT"/>
</dbReference>
<keyword evidence="1" id="KW-0812">Transmembrane</keyword>
<keyword evidence="4" id="KW-1185">Reference proteome</keyword>
<organism evidence="3 4">
    <name type="scientific">Thermohalobacter berrensis</name>
    <dbReference type="NCBI Taxonomy" id="99594"/>
    <lineage>
        <taxon>Bacteria</taxon>
        <taxon>Bacillati</taxon>
        <taxon>Bacillota</taxon>
        <taxon>Tissierellia</taxon>
        <taxon>Tissierellales</taxon>
        <taxon>Thermohalobacteraceae</taxon>
        <taxon>Thermohalobacter</taxon>
    </lineage>
</organism>
<dbReference type="EMBL" id="MCIB01000034">
    <property type="protein sequence ID" value="RKD30607.1"/>
    <property type="molecule type" value="Genomic_DNA"/>
</dbReference>
<dbReference type="OrthoDB" id="5461404at2"/>
<gene>
    <name evidence="3" type="ORF">BET03_04520</name>
</gene>
<evidence type="ECO:0000256" key="1">
    <source>
        <dbReference type="SAM" id="Phobius"/>
    </source>
</evidence>
<evidence type="ECO:0000259" key="2">
    <source>
        <dbReference type="Pfam" id="PF09851"/>
    </source>
</evidence>
<comment type="caution">
    <text evidence="3">The sequence shown here is derived from an EMBL/GenBank/DDBJ whole genome shotgun (WGS) entry which is preliminary data.</text>
</comment>